<dbReference type="InterPro" id="IPR008271">
    <property type="entry name" value="Ser/Thr_kinase_AS"/>
</dbReference>
<dbReference type="EMBL" id="KE651167">
    <property type="protein sequence ID" value="EEB08637.1"/>
    <property type="molecule type" value="Genomic_DNA"/>
</dbReference>
<feature type="domain" description="Protein kinase" evidence="5">
    <location>
        <begin position="46"/>
        <end position="347"/>
    </location>
</feature>
<dbReference type="PANTHER" id="PTHR24348">
    <property type="entry name" value="SERINE/THREONINE-PROTEIN KINASE UNC-51-RELATED"/>
    <property type="match status" value="1"/>
</dbReference>
<reference evidence="6 8" key="1">
    <citation type="journal article" date="2011" name="Science">
        <title>Comparative functional genomics of the fission yeasts.</title>
        <authorList>
            <person name="Rhind N."/>
            <person name="Chen Z."/>
            <person name="Yassour M."/>
            <person name="Thompson D.A."/>
            <person name="Haas B.J."/>
            <person name="Habib N."/>
            <person name="Wapinski I."/>
            <person name="Roy S."/>
            <person name="Lin M.F."/>
            <person name="Heiman D.I."/>
            <person name="Young S.K."/>
            <person name="Furuya K."/>
            <person name="Guo Y."/>
            <person name="Pidoux A."/>
            <person name="Chen H.M."/>
            <person name="Robbertse B."/>
            <person name="Goldberg J.M."/>
            <person name="Aoki K."/>
            <person name="Bayne E.H."/>
            <person name="Berlin A.M."/>
            <person name="Desjardins C.A."/>
            <person name="Dobbs E."/>
            <person name="Dukaj L."/>
            <person name="Fan L."/>
            <person name="FitzGerald M.G."/>
            <person name="French C."/>
            <person name="Gujja S."/>
            <person name="Hansen K."/>
            <person name="Keifenheim D."/>
            <person name="Levin J.Z."/>
            <person name="Mosher R.A."/>
            <person name="Mueller C.A."/>
            <person name="Pfiffner J."/>
            <person name="Priest M."/>
            <person name="Russ C."/>
            <person name="Smialowska A."/>
            <person name="Swoboda P."/>
            <person name="Sykes S.M."/>
            <person name="Vaughn M."/>
            <person name="Vengrova S."/>
            <person name="Yoder R."/>
            <person name="Zeng Q."/>
            <person name="Allshire R."/>
            <person name="Baulcombe D."/>
            <person name="Birren B.W."/>
            <person name="Brown W."/>
            <person name="Ekwall K."/>
            <person name="Kellis M."/>
            <person name="Leatherwood J."/>
            <person name="Levin H."/>
            <person name="Margalit H."/>
            <person name="Martienssen R."/>
            <person name="Nieduszynski C.A."/>
            <person name="Spatafora J.W."/>
            <person name="Friedman N."/>
            <person name="Dalgaard J.Z."/>
            <person name="Baumann P."/>
            <person name="Niki H."/>
            <person name="Regev A."/>
            <person name="Nusbaum C."/>
        </authorList>
    </citation>
    <scope>NUCLEOTIDE SEQUENCE [LARGE SCALE GENOMIC DNA]</scope>
    <source>
        <strain evidence="8">yFS275 / FY16936</strain>
    </source>
</reference>
<gene>
    <name evidence="7" type="primary">ckk2</name>
    <name evidence="6" type="ORF">SJAG_03799</name>
</gene>
<evidence type="ECO:0000256" key="2">
    <source>
        <dbReference type="ARBA" id="ARBA00022840"/>
    </source>
</evidence>
<dbReference type="PROSITE" id="PS00108">
    <property type="entry name" value="PROTEIN_KINASE_ST"/>
    <property type="match status" value="1"/>
</dbReference>
<dbReference type="GO" id="GO:0005524">
    <property type="term" value="F:ATP binding"/>
    <property type="evidence" value="ECO:0007669"/>
    <property type="project" value="UniProtKB-UniRule"/>
</dbReference>
<dbReference type="PROSITE" id="PS00107">
    <property type="entry name" value="PROTEIN_KINASE_ATP"/>
    <property type="match status" value="1"/>
</dbReference>
<dbReference type="VEuPathDB" id="FungiDB:SJAG_03799"/>
<evidence type="ECO:0000256" key="3">
    <source>
        <dbReference type="PROSITE-ProRule" id="PRU10141"/>
    </source>
</evidence>
<protein>
    <submittedName>
        <fullName evidence="6">CAMKK/META protein kinase Ppk34</fullName>
    </submittedName>
</protein>
<proteinExistence type="inferred from homology"/>
<dbReference type="GO" id="GO:0007165">
    <property type="term" value="P:signal transduction"/>
    <property type="evidence" value="ECO:0000318"/>
    <property type="project" value="GO_Central"/>
</dbReference>
<dbReference type="STRING" id="402676.B6K533"/>
<sequence length="391" mass="45070">MLQAIRGTGTAQKPSKIIVSEYTPEEQNWELGIEEQENSGKCVNQYHLKDALGYGSYSTVYLAIDQNTKKEYAMKEISKTNLRRREVSQLMKEMADVSSSDDDPLQNRMRSLSLGRKAEDMIRDCEDTDAFYLIRNEITLLEQLDHKHIVKLYEIINCDVEDTLYMVLEYCPLGKVGSIDRGISFDPFDEHRCWNLFRQLLLGVRYIHSKDIVHRDIKPDNLLLDKEGCLKIIDFGIAVQLDNKKEASKPTGTPAFMAPELFTLDMHLECAKLLDVWSMGVTLYVLLFARLPFEAPTIVDMVEKIKTEDPEIPEECSDKLKHLLRRLLDKNPKTRITTEELFKDPWVTKDEHSPLDEKTSSISHSFSDAALENLQRLTERLSLTKNHNPSR</sequence>
<dbReference type="GeneID" id="7050441"/>
<dbReference type="Pfam" id="PF00069">
    <property type="entry name" value="Pkinase"/>
    <property type="match status" value="1"/>
</dbReference>
<evidence type="ECO:0000313" key="8">
    <source>
        <dbReference type="Proteomes" id="UP000001744"/>
    </source>
</evidence>
<evidence type="ECO:0000256" key="1">
    <source>
        <dbReference type="ARBA" id="ARBA00022741"/>
    </source>
</evidence>
<dbReference type="Proteomes" id="UP000001744">
    <property type="component" value="Unassembled WGS sequence"/>
</dbReference>
<dbReference type="OrthoDB" id="68483at2759"/>
<keyword evidence="1 3" id="KW-0547">Nucleotide-binding</keyword>
<dbReference type="InterPro" id="IPR000719">
    <property type="entry name" value="Prot_kinase_dom"/>
</dbReference>
<dbReference type="eggNOG" id="KOG0583">
    <property type="taxonomic scope" value="Eukaryota"/>
</dbReference>
<keyword evidence="6" id="KW-0418">Kinase</keyword>
<name>B6K533_SCHJY</name>
<dbReference type="SMART" id="SM00220">
    <property type="entry name" value="S_TKc"/>
    <property type="match status" value="1"/>
</dbReference>
<dbReference type="InterPro" id="IPR011009">
    <property type="entry name" value="Kinase-like_dom_sf"/>
</dbReference>
<dbReference type="GO" id="GO:0010506">
    <property type="term" value="P:regulation of autophagy"/>
    <property type="evidence" value="ECO:0007669"/>
    <property type="project" value="InterPro"/>
</dbReference>
<dbReference type="PANTHER" id="PTHR24348:SF72">
    <property type="entry name" value="SERINE_THREONINE PROTEIN KINASE"/>
    <property type="match status" value="1"/>
</dbReference>
<evidence type="ECO:0000313" key="6">
    <source>
        <dbReference type="EMBL" id="EEB08637.1"/>
    </source>
</evidence>
<keyword evidence="4" id="KW-0723">Serine/threonine-protein kinase</keyword>
<dbReference type="CDD" id="cd14008">
    <property type="entry name" value="STKc_LKB1_CaMKK"/>
    <property type="match status" value="1"/>
</dbReference>
<dbReference type="RefSeq" id="XP_002174930.1">
    <property type="nucleotide sequence ID" value="XM_002174894.2"/>
</dbReference>
<dbReference type="Gene3D" id="3.30.200.20">
    <property type="entry name" value="Phosphorylase Kinase, domain 1"/>
    <property type="match status" value="1"/>
</dbReference>
<keyword evidence="6" id="KW-0808">Transferase</keyword>
<dbReference type="PROSITE" id="PS50011">
    <property type="entry name" value="PROTEIN_KINASE_DOM"/>
    <property type="match status" value="1"/>
</dbReference>
<keyword evidence="2 3" id="KW-0067">ATP-binding</keyword>
<dbReference type="AlphaFoldDB" id="B6K533"/>
<comment type="similarity">
    <text evidence="4">Belongs to the protein kinase superfamily.</text>
</comment>
<evidence type="ECO:0000259" key="5">
    <source>
        <dbReference type="PROSITE" id="PS50011"/>
    </source>
</evidence>
<dbReference type="GO" id="GO:0004674">
    <property type="term" value="F:protein serine/threonine kinase activity"/>
    <property type="evidence" value="ECO:0000318"/>
    <property type="project" value="GO_Central"/>
</dbReference>
<dbReference type="OMA" id="KHLIERM"/>
<dbReference type="JaponicusDB" id="SJAG_03799">
    <property type="gene designation" value="ckk2"/>
</dbReference>
<feature type="binding site" evidence="3">
    <location>
        <position position="75"/>
    </location>
    <ligand>
        <name>ATP</name>
        <dbReference type="ChEBI" id="CHEBI:30616"/>
    </ligand>
</feature>
<keyword evidence="8" id="KW-1185">Reference proteome</keyword>
<dbReference type="InterPro" id="IPR017441">
    <property type="entry name" value="Protein_kinase_ATP_BS"/>
</dbReference>
<evidence type="ECO:0000256" key="4">
    <source>
        <dbReference type="RuleBase" id="RU000304"/>
    </source>
</evidence>
<dbReference type="HOGENOM" id="CLU_000288_63_0_1"/>
<dbReference type="InterPro" id="IPR045269">
    <property type="entry name" value="Atg1-like"/>
</dbReference>
<dbReference type="FunFam" id="1.10.510.10:FF:000571">
    <property type="entry name" value="Maternal embryonic leucine zipper kinase"/>
    <property type="match status" value="1"/>
</dbReference>
<dbReference type="Gene3D" id="1.10.510.10">
    <property type="entry name" value="Transferase(Phosphotransferase) domain 1"/>
    <property type="match status" value="1"/>
</dbReference>
<organism evidence="6 8">
    <name type="scientific">Schizosaccharomyces japonicus (strain yFS275 / FY16936)</name>
    <name type="common">Fission yeast</name>
    <dbReference type="NCBI Taxonomy" id="402676"/>
    <lineage>
        <taxon>Eukaryota</taxon>
        <taxon>Fungi</taxon>
        <taxon>Dikarya</taxon>
        <taxon>Ascomycota</taxon>
        <taxon>Taphrinomycotina</taxon>
        <taxon>Schizosaccharomycetes</taxon>
        <taxon>Schizosaccharomycetales</taxon>
        <taxon>Schizosaccharomycetaceae</taxon>
        <taxon>Schizosaccharomyces</taxon>
    </lineage>
</organism>
<evidence type="ECO:0000313" key="7">
    <source>
        <dbReference type="JaponicusDB" id="SJAG_03799"/>
    </source>
</evidence>
<dbReference type="SUPFAM" id="SSF56112">
    <property type="entry name" value="Protein kinase-like (PK-like)"/>
    <property type="match status" value="1"/>
</dbReference>
<accession>B6K533</accession>